<accession>A0AAD5H8F9</accession>
<sequence>MGKVVGCRAACSAVGRLVKLSGWIKGAAKAAGIPVYSIKAASLNNLVRAVRTLLGIDPSPGALFTDGEAPAAADPRSRASNSRNLRAETSIALAEMAGSSSGGGSKAANQRDALEEARLAVEQIVIPQSQPVELLPRDADTIELQVQLVQSCGLPFEVVGSPTSLRLRVLPPAWAATSDTTAAAGSVAAPGRAAEAAAPAVEGAKQKEYW</sequence>
<name>A0AAD5H8F9_9CHLO</name>
<protein>
    <submittedName>
        <fullName evidence="1">Uncharacterized protein</fullName>
    </submittedName>
</protein>
<proteinExistence type="predicted"/>
<dbReference type="Proteomes" id="UP001205105">
    <property type="component" value="Unassembled WGS sequence"/>
</dbReference>
<evidence type="ECO:0000313" key="2">
    <source>
        <dbReference type="Proteomes" id="UP001205105"/>
    </source>
</evidence>
<reference evidence="1" key="1">
    <citation type="submission" date="2020-11" db="EMBL/GenBank/DDBJ databases">
        <title>Chlorella ohadii genome sequencing and assembly.</title>
        <authorList>
            <person name="Murik O."/>
            <person name="Treves H."/>
            <person name="Kedem I."/>
            <person name="Shotland Y."/>
            <person name="Kaplan A."/>
        </authorList>
    </citation>
    <scope>NUCLEOTIDE SEQUENCE</scope>
    <source>
        <strain evidence="1">1</strain>
    </source>
</reference>
<keyword evidence="2" id="KW-1185">Reference proteome</keyword>
<evidence type="ECO:0000313" key="1">
    <source>
        <dbReference type="EMBL" id="KAI7843577.1"/>
    </source>
</evidence>
<dbReference type="InterPro" id="IPR034081">
    <property type="entry name" value="R3H_AAA"/>
</dbReference>
<organism evidence="1 2">
    <name type="scientific">Chlorella ohadii</name>
    <dbReference type="NCBI Taxonomy" id="2649997"/>
    <lineage>
        <taxon>Eukaryota</taxon>
        <taxon>Viridiplantae</taxon>
        <taxon>Chlorophyta</taxon>
        <taxon>core chlorophytes</taxon>
        <taxon>Trebouxiophyceae</taxon>
        <taxon>Chlorellales</taxon>
        <taxon>Chlorellaceae</taxon>
        <taxon>Chlorella clade</taxon>
        <taxon>Chlorella</taxon>
    </lineage>
</organism>
<dbReference type="AlphaFoldDB" id="A0AAD5H8F9"/>
<comment type="caution">
    <text evidence="1">The sequence shown here is derived from an EMBL/GenBank/DDBJ whole genome shotgun (WGS) entry which is preliminary data.</text>
</comment>
<dbReference type="EMBL" id="JADXDR010000037">
    <property type="protein sequence ID" value="KAI7843577.1"/>
    <property type="molecule type" value="Genomic_DNA"/>
</dbReference>
<gene>
    <name evidence="1" type="ORF">COHA_002819</name>
</gene>
<dbReference type="CDD" id="cd02645">
    <property type="entry name" value="R3H_AAA"/>
    <property type="match status" value="1"/>
</dbReference>